<feature type="transmembrane region" description="Helical" evidence="8">
    <location>
        <begin position="12"/>
        <end position="33"/>
    </location>
</feature>
<dbReference type="Pfam" id="PF11845">
    <property type="entry name" value="Tll0287-like"/>
    <property type="match status" value="1"/>
</dbReference>
<keyword evidence="4 8" id="KW-0472">Membrane</keyword>
<accession>A0A8D5AH05</accession>
<feature type="domain" description="HAMP" evidence="10">
    <location>
        <begin position="250"/>
        <end position="303"/>
    </location>
</feature>
<comment type="similarity">
    <text evidence="6">Belongs to the methyl-accepting chemotaxis (MCP) protein family.</text>
</comment>
<dbReference type="InterPro" id="IPR021796">
    <property type="entry name" value="Tll0287-like_dom"/>
</dbReference>
<dbReference type="Pfam" id="PF00672">
    <property type="entry name" value="HAMP"/>
    <property type="match status" value="1"/>
</dbReference>
<keyword evidence="2 8" id="KW-0812">Transmembrane</keyword>
<dbReference type="CDD" id="cd11386">
    <property type="entry name" value="MCP_signal"/>
    <property type="match status" value="1"/>
</dbReference>
<keyword evidence="5 7" id="KW-0807">Transducer</keyword>
<dbReference type="AlphaFoldDB" id="A0A8D5AH05"/>
<keyword evidence="3 8" id="KW-1133">Transmembrane helix</keyword>
<reference evidence="11" key="1">
    <citation type="submission" date="2019-06" db="EMBL/GenBank/DDBJ databases">
        <title>Complete genome sequence of Methylogaea oryzae strain JCM16910.</title>
        <authorList>
            <person name="Asakawa S."/>
        </authorList>
    </citation>
    <scope>NUCLEOTIDE SEQUENCE</scope>
    <source>
        <strain evidence="11">E10</strain>
    </source>
</reference>
<dbReference type="PROSITE" id="PS50111">
    <property type="entry name" value="CHEMOTAXIS_TRANSDUC_2"/>
    <property type="match status" value="1"/>
</dbReference>
<evidence type="ECO:0000256" key="8">
    <source>
        <dbReference type="SAM" id="Phobius"/>
    </source>
</evidence>
<evidence type="ECO:0000256" key="3">
    <source>
        <dbReference type="ARBA" id="ARBA00022989"/>
    </source>
</evidence>
<dbReference type="FunFam" id="1.10.287.950:FF:000001">
    <property type="entry name" value="Methyl-accepting chemotaxis sensory transducer"/>
    <property type="match status" value="1"/>
</dbReference>
<dbReference type="SMART" id="SM00283">
    <property type="entry name" value="MA"/>
    <property type="match status" value="1"/>
</dbReference>
<dbReference type="PROSITE" id="PS50885">
    <property type="entry name" value="HAMP"/>
    <property type="match status" value="1"/>
</dbReference>
<sequence>MPIDTSSIGFRVILSIAVLVIGMALLFFLLYAYHYKSEAINHEVAAARNIVTMAESVRGNIARQWEYGLFSPGILRNVPYTGEEDLKQKVLSAAPVVAAWESAKAISKAGGFEFKTPRQNPRNPSNQPDEVEAAALEYFSAHPEQTEFYTQDKKTNSLRYFHPIRLTQECLYCHGDPAQSHAFWRRDDGRDITGFAMEGKKEGELHGAFEVVKSLEETDARLAKTLGVSAALVIALLILMLATMHWIADRMVTQPINSALTRLLHAQERGDLAFRLDESGKDEIGRLGNGFNRFVARLQAICRQVNHSIAEVTSTSEQLSRVSDQTTESMHDLQTKTERVVAAMNEMGVTVDAVSRHARAGAEAASLAKDETHNGKAVVLETIESIHQLSAEVEKAAEAITQVKRDSEQIGVILDVVKGIADQTNLLALNAAIEAARAGEHGRGFAVVADEVRTLSMRTQQSTLQIQNMIECLQQGTEQAATVMTEGQQRARDGVAIAAKAGDSLDTIAQAVSSISAMSDFIARAAAEQALVVEEIHRNVVAISEEGDKTTEHAQETAQRCRDMALLATELKKQMDTFQV</sequence>
<dbReference type="PANTHER" id="PTHR32089">
    <property type="entry name" value="METHYL-ACCEPTING CHEMOTAXIS PROTEIN MCPB"/>
    <property type="match status" value="1"/>
</dbReference>
<evidence type="ECO:0000256" key="6">
    <source>
        <dbReference type="ARBA" id="ARBA00029447"/>
    </source>
</evidence>
<dbReference type="Pfam" id="PF00015">
    <property type="entry name" value="MCPsignal"/>
    <property type="match status" value="1"/>
</dbReference>
<feature type="transmembrane region" description="Helical" evidence="8">
    <location>
        <begin position="226"/>
        <end position="248"/>
    </location>
</feature>
<dbReference type="Proteomes" id="UP000824988">
    <property type="component" value="Chromosome"/>
</dbReference>
<dbReference type="KEGG" id="moz:MoryE10_15540"/>
<keyword evidence="12" id="KW-1185">Reference proteome</keyword>
<dbReference type="PANTHER" id="PTHR32089:SF119">
    <property type="entry name" value="METHYL-ACCEPTING CHEMOTAXIS PROTEIN CTPL"/>
    <property type="match status" value="1"/>
</dbReference>
<evidence type="ECO:0000313" key="12">
    <source>
        <dbReference type="Proteomes" id="UP000824988"/>
    </source>
</evidence>
<dbReference type="RefSeq" id="WP_221048742.1">
    <property type="nucleotide sequence ID" value="NZ_AP019782.1"/>
</dbReference>
<dbReference type="InterPro" id="IPR004089">
    <property type="entry name" value="MCPsignal_dom"/>
</dbReference>
<name>A0A8D5AH05_9GAMM</name>
<feature type="domain" description="Methyl-accepting transducer" evidence="9">
    <location>
        <begin position="308"/>
        <end position="544"/>
    </location>
</feature>
<evidence type="ECO:0000256" key="7">
    <source>
        <dbReference type="PROSITE-ProRule" id="PRU00284"/>
    </source>
</evidence>
<evidence type="ECO:0000256" key="1">
    <source>
        <dbReference type="ARBA" id="ARBA00004141"/>
    </source>
</evidence>
<dbReference type="InterPro" id="IPR003660">
    <property type="entry name" value="HAMP_dom"/>
</dbReference>
<evidence type="ECO:0000259" key="9">
    <source>
        <dbReference type="PROSITE" id="PS50111"/>
    </source>
</evidence>
<protein>
    <recommendedName>
        <fullName evidence="13">Methyl-accepting chemotaxis protein</fullName>
    </recommendedName>
</protein>
<evidence type="ECO:0000313" key="11">
    <source>
        <dbReference type="EMBL" id="BBL70948.1"/>
    </source>
</evidence>
<organism evidence="11 12">
    <name type="scientific">Methylogaea oryzae</name>
    <dbReference type="NCBI Taxonomy" id="1295382"/>
    <lineage>
        <taxon>Bacteria</taxon>
        <taxon>Pseudomonadati</taxon>
        <taxon>Pseudomonadota</taxon>
        <taxon>Gammaproteobacteria</taxon>
        <taxon>Methylococcales</taxon>
        <taxon>Methylococcaceae</taxon>
        <taxon>Methylogaea</taxon>
    </lineage>
</organism>
<gene>
    <name evidence="11" type="ORF">MoryE10_15540</name>
</gene>
<evidence type="ECO:0000256" key="2">
    <source>
        <dbReference type="ARBA" id="ARBA00022692"/>
    </source>
</evidence>
<dbReference type="SMART" id="SM00304">
    <property type="entry name" value="HAMP"/>
    <property type="match status" value="1"/>
</dbReference>
<evidence type="ECO:0000259" key="10">
    <source>
        <dbReference type="PROSITE" id="PS50885"/>
    </source>
</evidence>
<evidence type="ECO:0008006" key="13">
    <source>
        <dbReference type="Google" id="ProtNLM"/>
    </source>
</evidence>
<dbReference type="EMBL" id="AP019782">
    <property type="protein sequence ID" value="BBL70948.1"/>
    <property type="molecule type" value="Genomic_DNA"/>
</dbReference>
<evidence type="ECO:0000256" key="4">
    <source>
        <dbReference type="ARBA" id="ARBA00023136"/>
    </source>
</evidence>
<dbReference type="GO" id="GO:0006935">
    <property type="term" value="P:chemotaxis"/>
    <property type="evidence" value="ECO:0007669"/>
    <property type="project" value="UniProtKB-ARBA"/>
</dbReference>
<proteinExistence type="inferred from homology"/>
<dbReference type="GO" id="GO:0016020">
    <property type="term" value="C:membrane"/>
    <property type="evidence" value="ECO:0007669"/>
    <property type="project" value="UniProtKB-SubCell"/>
</dbReference>
<dbReference type="CDD" id="cd06225">
    <property type="entry name" value="HAMP"/>
    <property type="match status" value="1"/>
</dbReference>
<evidence type="ECO:0000256" key="5">
    <source>
        <dbReference type="ARBA" id="ARBA00023224"/>
    </source>
</evidence>
<dbReference type="GO" id="GO:0007165">
    <property type="term" value="P:signal transduction"/>
    <property type="evidence" value="ECO:0007669"/>
    <property type="project" value="UniProtKB-KW"/>
</dbReference>
<comment type="subcellular location">
    <subcellularLocation>
        <location evidence="1">Membrane</location>
        <topology evidence="1">Multi-pass membrane protein</topology>
    </subcellularLocation>
</comment>